<evidence type="ECO:0000313" key="2">
    <source>
        <dbReference type="EMBL" id="MBF4695734.1"/>
    </source>
</evidence>
<evidence type="ECO:0000313" key="3">
    <source>
        <dbReference type="Proteomes" id="UP000614200"/>
    </source>
</evidence>
<dbReference type="Proteomes" id="UP000614200">
    <property type="component" value="Unassembled WGS sequence"/>
</dbReference>
<keyword evidence="1" id="KW-1133">Transmembrane helix</keyword>
<gene>
    <name evidence="2" type="ORF">ISU02_21775</name>
</gene>
<dbReference type="RefSeq" id="WP_194703972.1">
    <property type="nucleotide sequence ID" value="NZ_JADKNH010000019.1"/>
</dbReference>
<proteinExistence type="predicted"/>
<evidence type="ECO:0008006" key="4">
    <source>
        <dbReference type="Google" id="ProtNLM"/>
    </source>
</evidence>
<feature type="transmembrane region" description="Helical" evidence="1">
    <location>
        <begin position="25"/>
        <end position="43"/>
    </location>
</feature>
<evidence type="ECO:0000256" key="1">
    <source>
        <dbReference type="SAM" id="Phobius"/>
    </source>
</evidence>
<organism evidence="2 3">
    <name type="scientific">Fusibacter ferrireducens</name>
    <dbReference type="NCBI Taxonomy" id="2785058"/>
    <lineage>
        <taxon>Bacteria</taxon>
        <taxon>Bacillati</taxon>
        <taxon>Bacillota</taxon>
        <taxon>Clostridia</taxon>
        <taxon>Eubacteriales</taxon>
        <taxon>Eubacteriales Family XII. Incertae Sedis</taxon>
        <taxon>Fusibacter</taxon>
    </lineage>
</organism>
<reference evidence="2 3" key="1">
    <citation type="submission" date="2020-11" db="EMBL/GenBank/DDBJ databases">
        <title>Fusibacter basophilias sp. nov.</title>
        <authorList>
            <person name="Qiu D."/>
        </authorList>
    </citation>
    <scope>NUCLEOTIDE SEQUENCE [LARGE SCALE GENOMIC DNA]</scope>
    <source>
        <strain evidence="2 3">Q10-2</strain>
    </source>
</reference>
<sequence>MTFRLKQMIYGTMIIVSLYGISNGYGVKGLLLLGVVILGSYIIDRRQVRRYTIMILNKLYICLDLKAYDQMVEELRTALFFSPLRRQTVLFFGLMKQAYGEDMDLESWKRLNHWYVPYIWRIYSKVLLGDSLHSRAQSVISKYEQDYVLIIISVQEILKAPVETQKDALLDLRSKTENNLQFAWINFLISRLEIDPNKSAYYLRIATNIAPDFFGG</sequence>
<keyword evidence="1" id="KW-0472">Membrane</keyword>
<keyword evidence="3" id="KW-1185">Reference proteome</keyword>
<comment type="caution">
    <text evidence="2">The sequence shown here is derived from an EMBL/GenBank/DDBJ whole genome shotgun (WGS) entry which is preliminary data.</text>
</comment>
<name>A0ABS0A1J7_9FIRM</name>
<protein>
    <recommendedName>
        <fullName evidence="4">SpoOB alpha-helical domain-containing protein</fullName>
    </recommendedName>
</protein>
<accession>A0ABS0A1J7</accession>
<keyword evidence="1" id="KW-0812">Transmembrane</keyword>
<dbReference type="EMBL" id="JADKNH010000019">
    <property type="protein sequence ID" value="MBF4695734.1"/>
    <property type="molecule type" value="Genomic_DNA"/>
</dbReference>